<proteinExistence type="predicted"/>
<reference evidence="3" key="1">
    <citation type="submission" date="2016-10" db="EMBL/GenBank/DDBJ databases">
        <authorList>
            <person name="Varghese N."/>
            <person name="Submissions S."/>
        </authorList>
    </citation>
    <scope>NUCLEOTIDE SEQUENCE [LARGE SCALE GENOMIC DNA]</scope>
    <source>
        <strain evidence="3">DSM 17298</strain>
    </source>
</reference>
<dbReference type="InterPro" id="IPR007712">
    <property type="entry name" value="RelE/ParE_toxin"/>
</dbReference>
<dbReference type="Pfam" id="PF05016">
    <property type="entry name" value="ParE_toxin"/>
    <property type="match status" value="1"/>
</dbReference>
<evidence type="ECO:0000313" key="2">
    <source>
        <dbReference type="EMBL" id="SEF47044.1"/>
    </source>
</evidence>
<dbReference type="RefSeq" id="WP_103923046.1">
    <property type="nucleotide sequence ID" value="NZ_FNVR01000001.1"/>
</dbReference>
<dbReference type="InterPro" id="IPR035093">
    <property type="entry name" value="RelE/ParE_toxin_dom_sf"/>
</dbReference>
<keyword evidence="3" id="KW-1185">Reference proteome</keyword>
<dbReference type="OrthoDB" id="5574284at2"/>
<dbReference type="Proteomes" id="UP000236736">
    <property type="component" value="Unassembled WGS sequence"/>
</dbReference>
<protein>
    <submittedName>
        <fullName evidence="2">Plasmid stabilization system protein ParE</fullName>
    </submittedName>
</protein>
<evidence type="ECO:0000256" key="1">
    <source>
        <dbReference type="ARBA" id="ARBA00022649"/>
    </source>
</evidence>
<dbReference type="EMBL" id="FNVR01000001">
    <property type="protein sequence ID" value="SEF47044.1"/>
    <property type="molecule type" value="Genomic_DNA"/>
</dbReference>
<dbReference type="Gene3D" id="3.30.2310.20">
    <property type="entry name" value="RelE-like"/>
    <property type="match status" value="1"/>
</dbReference>
<dbReference type="AlphaFoldDB" id="A0A1H5S9D7"/>
<accession>A0A1H5S9D7</accession>
<name>A0A1H5S9D7_9BACT</name>
<organism evidence="2 3">
    <name type="scientific">Algoriphagus boritolerans DSM 17298 = JCM 18970</name>
    <dbReference type="NCBI Taxonomy" id="1120964"/>
    <lineage>
        <taxon>Bacteria</taxon>
        <taxon>Pseudomonadati</taxon>
        <taxon>Bacteroidota</taxon>
        <taxon>Cytophagia</taxon>
        <taxon>Cytophagales</taxon>
        <taxon>Cyclobacteriaceae</taxon>
        <taxon>Algoriphagus</taxon>
    </lineage>
</organism>
<sequence>MKILVSKRANKDFLRILNYLEYNWGLGSVEKFKSITNDFLDILESFPEIGVMEFPEKDIRGFQLTWQTRVFYTIRSTYILILAFFDVRQNPKSKNL</sequence>
<gene>
    <name evidence="2" type="ORF">SAMN03080598_00341</name>
</gene>
<keyword evidence="1" id="KW-1277">Toxin-antitoxin system</keyword>
<evidence type="ECO:0000313" key="3">
    <source>
        <dbReference type="Proteomes" id="UP000236736"/>
    </source>
</evidence>